<feature type="transmembrane region" description="Helical" evidence="1">
    <location>
        <begin position="12"/>
        <end position="33"/>
    </location>
</feature>
<feature type="transmembrane region" description="Helical" evidence="1">
    <location>
        <begin position="45"/>
        <end position="66"/>
    </location>
</feature>
<name>A0A6B1DUB2_9CHLR</name>
<reference evidence="2" key="1">
    <citation type="submission" date="2019-09" db="EMBL/GenBank/DDBJ databases">
        <title>Characterisation of the sponge microbiome using genome-centric metagenomics.</title>
        <authorList>
            <person name="Engelberts J.P."/>
            <person name="Robbins S.J."/>
            <person name="De Goeij J.M."/>
            <person name="Aranda M."/>
            <person name="Bell S.C."/>
            <person name="Webster N.S."/>
        </authorList>
    </citation>
    <scope>NUCLEOTIDE SEQUENCE</scope>
    <source>
        <strain evidence="2">SB0662_bin_9</strain>
    </source>
</reference>
<accession>A0A6B1DUB2</accession>
<organism evidence="2">
    <name type="scientific">Caldilineaceae bacterium SB0662_bin_9</name>
    <dbReference type="NCBI Taxonomy" id="2605258"/>
    <lineage>
        <taxon>Bacteria</taxon>
        <taxon>Bacillati</taxon>
        <taxon>Chloroflexota</taxon>
        <taxon>Caldilineae</taxon>
        <taxon>Caldilineales</taxon>
        <taxon>Caldilineaceae</taxon>
    </lineage>
</organism>
<keyword evidence="1" id="KW-0812">Transmembrane</keyword>
<dbReference type="GO" id="GO:0016020">
    <property type="term" value="C:membrane"/>
    <property type="evidence" value="ECO:0007669"/>
    <property type="project" value="UniProtKB-SubCell"/>
</dbReference>
<dbReference type="AlphaFoldDB" id="A0A6B1DUB2"/>
<dbReference type="EMBL" id="VXPY01000078">
    <property type="protein sequence ID" value="MYD90851.1"/>
    <property type="molecule type" value="Genomic_DNA"/>
</dbReference>
<keyword evidence="1" id="KW-1133">Transmembrane helix</keyword>
<evidence type="ECO:0000313" key="2">
    <source>
        <dbReference type="EMBL" id="MYD90851.1"/>
    </source>
</evidence>
<keyword evidence="1" id="KW-0472">Membrane</keyword>
<evidence type="ECO:0000256" key="1">
    <source>
        <dbReference type="SAM" id="Phobius"/>
    </source>
</evidence>
<protein>
    <submittedName>
        <fullName evidence="2">RDD family protein</fullName>
    </submittedName>
</protein>
<proteinExistence type="predicted"/>
<gene>
    <name evidence="2" type="ORF">F4Y08_11025</name>
</gene>
<comment type="caution">
    <text evidence="2">The sequence shown here is derived from an EMBL/GenBank/DDBJ whole genome shotgun (WGS) entry which is preliminary data.</text>
</comment>
<sequence length="147" mass="15727">MNADLYPPPACLGLRVIAYCLDIGVGILHAMIWSYTGTFMFMVRAWWPLAVSAVLSLLIMGAWFILAARGRTIGKVFVGLPVILIDGNGNHWPPGIPRMLARAVGFRCGNGFAGFPGPLVGSIGSQRLSNNRGSGAQQPCGRNPAWC</sequence>